<feature type="signal peptide" evidence="1">
    <location>
        <begin position="1"/>
        <end position="20"/>
    </location>
</feature>
<organism evidence="2 3">
    <name type="scientific">Nonomuraea indica</name>
    <dbReference type="NCBI Taxonomy" id="1581193"/>
    <lineage>
        <taxon>Bacteria</taxon>
        <taxon>Bacillati</taxon>
        <taxon>Actinomycetota</taxon>
        <taxon>Actinomycetes</taxon>
        <taxon>Streptosporangiales</taxon>
        <taxon>Streptosporangiaceae</taxon>
        <taxon>Nonomuraea</taxon>
    </lineage>
</organism>
<comment type="caution">
    <text evidence="2">The sequence shown here is derived from an EMBL/GenBank/DDBJ whole genome shotgun (WGS) entry which is preliminary data.</text>
</comment>
<dbReference type="Proteomes" id="UP001612928">
    <property type="component" value="Unassembled WGS sequence"/>
</dbReference>
<evidence type="ECO:0008006" key="4">
    <source>
        <dbReference type="Google" id="ProtNLM"/>
    </source>
</evidence>
<accession>A0ABW8A4J2</accession>
<evidence type="ECO:0000313" key="3">
    <source>
        <dbReference type="Proteomes" id="UP001612928"/>
    </source>
</evidence>
<gene>
    <name evidence="2" type="ORF">ACIBP5_17090</name>
</gene>
<protein>
    <recommendedName>
        <fullName evidence="4">YtkA-like domain-containing protein</fullName>
    </recommendedName>
</protein>
<name>A0ABW8A4J2_9ACTN</name>
<dbReference type="RefSeq" id="WP_397021605.1">
    <property type="nucleotide sequence ID" value="NZ_JBITMB010000004.1"/>
</dbReference>
<sequence>MKRARSLTAVCLLAAGVLFAVTSRWLGGGPEIVEAADARYTVTVLPADPVEVRVTSGQAETVTLAAVMPSMGHALPPTGTVQAGPGRFVAEEDVFGMDGVWELSITLSGDRGEDVITVSAVVAGD</sequence>
<dbReference type="EMBL" id="JBITMB010000004">
    <property type="protein sequence ID" value="MFI7441674.1"/>
    <property type="molecule type" value="Genomic_DNA"/>
</dbReference>
<keyword evidence="1" id="KW-0732">Signal</keyword>
<evidence type="ECO:0000256" key="1">
    <source>
        <dbReference type="SAM" id="SignalP"/>
    </source>
</evidence>
<proteinExistence type="predicted"/>
<feature type="chain" id="PRO_5045066034" description="YtkA-like domain-containing protein" evidence="1">
    <location>
        <begin position="21"/>
        <end position="125"/>
    </location>
</feature>
<reference evidence="2 3" key="1">
    <citation type="submission" date="2024-10" db="EMBL/GenBank/DDBJ databases">
        <title>The Natural Products Discovery Center: Release of the First 8490 Sequenced Strains for Exploring Actinobacteria Biosynthetic Diversity.</title>
        <authorList>
            <person name="Kalkreuter E."/>
            <person name="Kautsar S.A."/>
            <person name="Yang D."/>
            <person name="Bader C.D."/>
            <person name="Teijaro C.N."/>
            <person name="Fluegel L."/>
            <person name="Davis C.M."/>
            <person name="Simpson J.R."/>
            <person name="Lauterbach L."/>
            <person name="Steele A.D."/>
            <person name="Gui C."/>
            <person name="Meng S."/>
            <person name="Li G."/>
            <person name="Viehrig K."/>
            <person name="Ye F."/>
            <person name="Su P."/>
            <person name="Kiefer A.F."/>
            <person name="Nichols A."/>
            <person name="Cepeda A.J."/>
            <person name="Yan W."/>
            <person name="Fan B."/>
            <person name="Jiang Y."/>
            <person name="Adhikari A."/>
            <person name="Zheng C.-J."/>
            <person name="Schuster L."/>
            <person name="Cowan T.M."/>
            <person name="Smanski M.J."/>
            <person name="Chevrette M.G."/>
            <person name="De Carvalho L.P.S."/>
            <person name="Shen B."/>
        </authorList>
    </citation>
    <scope>NUCLEOTIDE SEQUENCE [LARGE SCALE GENOMIC DNA]</scope>
    <source>
        <strain evidence="2 3">NPDC049503</strain>
    </source>
</reference>
<keyword evidence="3" id="KW-1185">Reference proteome</keyword>
<evidence type="ECO:0000313" key="2">
    <source>
        <dbReference type="EMBL" id="MFI7441674.1"/>
    </source>
</evidence>